<dbReference type="STRING" id="388408.LAX5112_01472"/>
<evidence type="ECO:0000313" key="3">
    <source>
        <dbReference type="EMBL" id="CTQ67666.1"/>
    </source>
</evidence>
<keyword evidence="1" id="KW-0732">Signal</keyword>
<organism evidence="3 4">
    <name type="scientific">Roseibium alexandrii</name>
    <dbReference type="NCBI Taxonomy" id="388408"/>
    <lineage>
        <taxon>Bacteria</taxon>
        <taxon>Pseudomonadati</taxon>
        <taxon>Pseudomonadota</taxon>
        <taxon>Alphaproteobacteria</taxon>
        <taxon>Hyphomicrobiales</taxon>
        <taxon>Stappiaceae</taxon>
        <taxon>Roseibium</taxon>
    </lineage>
</organism>
<accession>A0A0M6ZZL9</accession>
<dbReference type="PANTHER" id="PTHR35936:SF25">
    <property type="entry name" value="ABC TRANSPORTER SUBSTRATE-BINDING PROTEIN"/>
    <property type="match status" value="1"/>
</dbReference>
<keyword evidence="4" id="KW-1185">Reference proteome</keyword>
<reference evidence="4" key="1">
    <citation type="submission" date="2015-07" db="EMBL/GenBank/DDBJ databases">
        <authorList>
            <person name="Rodrigo-Torres Lidia"/>
            <person name="Arahal R.David."/>
        </authorList>
    </citation>
    <scope>NUCLEOTIDE SEQUENCE [LARGE SCALE GENOMIC DNA]</scope>
    <source>
        <strain evidence="4">CECT 5112</strain>
    </source>
</reference>
<evidence type="ECO:0000256" key="1">
    <source>
        <dbReference type="ARBA" id="ARBA00022729"/>
    </source>
</evidence>
<dbReference type="InterPro" id="IPR001638">
    <property type="entry name" value="Solute-binding_3/MltF_N"/>
</dbReference>
<dbReference type="PANTHER" id="PTHR35936">
    <property type="entry name" value="MEMBRANE-BOUND LYTIC MUREIN TRANSGLYCOSYLASE F"/>
    <property type="match status" value="1"/>
</dbReference>
<dbReference type="Pfam" id="PF00497">
    <property type="entry name" value="SBP_bac_3"/>
    <property type="match status" value="1"/>
</dbReference>
<name>A0A0M6ZZL9_9HYPH</name>
<dbReference type="EMBL" id="CXWD01000005">
    <property type="protein sequence ID" value="CTQ67666.1"/>
    <property type="molecule type" value="Genomic_DNA"/>
</dbReference>
<dbReference type="Gene3D" id="3.40.190.10">
    <property type="entry name" value="Periplasmic binding protein-like II"/>
    <property type="match status" value="2"/>
</dbReference>
<sequence>MAFRVLACLAGMLLSLVFGGLSLADENRLVIVGFSTPPYLSIGPDDEPRGLLVDLVKTAAAGSDVQVHFEVTSWPRAQLEVRKGAADLIFPVVYTPERKDWLNYPTNPITQFEMMIFARKNPSYDFTGDVTQLHGLSIGKIASGRMHPHFRALEESGKARIASRDSLEELLTAVHLERLDGFVAPHLMTIEEAHRIDLDTVAPFAQPVGVSDIYLAFSKNSTKNDAWNRLQQNLPRLDQAKADFLMSMKETVN</sequence>
<feature type="domain" description="Solute-binding protein family 3/N-terminal" evidence="2">
    <location>
        <begin position="35"/>
        <end position="217"/>
    </location>
</feature>
<evidence type="ECO:0000259" key="2">
    <source>
        <dbReference type="Pfam" id="PF00497"/>
    </source>
</evidence>
<protein>
    <submittedName>
        <fullName evidence="3">Bacterial extracellular solute-binding proteins, family 3</fullName>
    </submittedName>
</protein>
<evidence type="ECO:0000313" key="4">
    <source>
        <dbReference type="Proteomes" id="UP000053235"/>
    </source>
</evidence>
<gene>
    <name evidence="3" type="ORF">LAX5112_01472</name>
</gene>
<dbReference type="AlphaFoldDB" id="A0A0M6ZZL9"/>
<dbReference type="SUPFAM" id="SSF53850">
    <property type="entry name" value="Periplasmic binding protein-like II"/>
    <property type="match status" value="1"/>
</dbReference>
<dbReference type="Proteomes" id="UP000053235">
    <property type="component" value="Unassembled WGS sequence"/>
</dbReference>
<proteinExistence type="predicted"/>